<feature type="transmembrane region" description="Helical" evidence="8">
    <location>
        <begin position="37"/>
        <end position="56"/>
    </location>
</feature>
<evidence type="ECO:0000256" key="4">
    <source>
        <dbReference type="ARBA" id="ARBA00022989"/>
    </source>
</evidence>
<proteinExistence type="inferred from homology"/>
<dbReference type="GO" id="GO:0030424">
    <property type="term" value="C:axon"/>
    <property type="evidence" value="ECO:0007669"/>
    <property type="project" value="TreeGrafter"/>
</dbReference>
<feature type="transmembrane region" description="Helical" evidence="8">
    <location>
        <begin position="239"/>
        <end position="260"/>
    </location>
</feature>
<feature type="transmembrane region" description="Helical" evidence="8">
    <location>
        <begin position="272"/>
        <end position="291"/>
    </location>
</feature>
<evidence type="ECO:0000256" key="5">
    <source>
        <dbReference type="ARBA" id="ARBA00023136"/>
    </source>
</evidence>
<dbReference type="GO" id="GO:0005886">
    <property type="term" value="C:plasma membrane"/>
    <property type="evidence" value="ECO:0007669"/>
    <property type="project" value="UniProtKB-SubCell"/>
</dbReference>
<gene>
    <name evidence="9" type="ORF">Zmor_020436</name>
</gene>
<evidence type="ECO:0000256" key="3">
    <source>
        <dbReference type="ARBA" id="ARBA00022692"/>
    </source>
</evidence>
<keyword evidence="7 8" id="KW-0807">Transducer</keyword>
<accession>A0AA38I3R8</accession>
<protein>
    <recommendedName>
        <fullName evidence="8">Gustatory receptor</fullName>
    </recommendedName>
</protein>
<dbReference type="GO" id="GO:0007165">
    <property type="term" value="P:signal transduction"/>
    <property type="evidence" value="ECO:0007669"/>
    <property type="project" value="UniProtKB-KW"/>
</dbReference>
<evidence type="ECO:0000256" key="7">
    <source>
        <dbReference type="ARBA" id="ARBA00023224"/>
    </source>
</evidence>
<feature type="transmembrane region" description="Helical" evidence="8">
    <location>
        <begin position="354"/>
        <end position="372"/>
    </location>
</feature>
<keyword evidence="2 8" id="KW-1003">Cell membrane</keyword>
<dbReference type="InterPro" id="IPR013604">
    <property type="entry name" value="7TM_chemorcpt"/>
</dbReference>
<dbReference type="EMBL" id="JALNTZ010000006">
    <property type="protein sequence ID" value="KAJ3648647.1"/>
    <property type="molecule type" value="Genomic_DNA"/>
</dbReference>
<sequence length="375" mass="43868">MFLDGIPIIMKYIYKTMGIIQFGATTQPIFFKITPHLWSIPINSFFVYLGIQYNAWYFDFSDFTIVRFIDSLAIFSSTITMALCAFIFCYRSSHLSTLLTELDNLKIPNEGKPLPRDVTLRIGAVGSMIINIICHFVEDDLPIPQFFFSLPGIITFFDHLFLGDVLNMICNKFETINVQLQRQVNSVDLSKIFPLTKMSKIQLLKDEEIDFNLERVHELSHYHYDLVGLTKKISYHFEITTIAAMLTWFGYVNDSCYYIIDYGVKDEATAEFYATNFSFLIFYLFWLILMLKMFTRTQNKANRTATYVHDIWNKYALNGEVDQRVRHLQLASIRLLNTRLQFTARDFFNLDWTFCHLMIAAIGTYLVILIQFNNP</sequence>
<comment type="similarity">
    <text evidence="8">Belongs to the insect chemoreceptor superfamily. Gustatory receptor (GR) family.</text>
</comment>
<dbReference type="GO" id="GO:0043025">
    <property type="term" value="C:neuronal cell body"/>
    <property type="evidence" value="ECO:0007669"/>
    <property type="project" value="TreeGrafter"/>
</dbReference>
<dbReference type="Pfam" id="PF08395">
    <property type="entry name" value="7tm_7"/>
    <property type="match status" value="1"/>
</dbReference>
<keyword evidence="5 8" id="KW-0472">Membrane</keyword>
<comment type="caution">
    <text evidence="8">Lacks conserved residue(s) required for the propagation of feature annotation.</text>
</comment>
<evidence type="ECO:0000256" key="8">
    <source>
        <dbReference type="RuleBase" id="RU363108"/>
    </source>
</evidence>
<dbReference type="GO" id="GO:0050909">
    <property type="term" value="P:sensory perception of taste"/>
    <property type="evidence" value="ECO:0007669"/>
    <property type="project" value="InterPro"/>
</dbReference>
<evidence type="ECO:0000313" key="10">
    <source>
        <dbReference type="Proteomes" id="UP001168821"/>
    </source>
</evidence>
<dbReference type="AlphaFoldDB" id="A0AA38I3R8"/>
<keyword evidence="6 8" id="KW-0675">Receptor</keyword>
<dbReference type="PANTHER" id="PTHR21143:SF133">
    <property type="entry name" value="GUSTATORY AND PHEROMONE RECEPTOR 32A-RELATED"/>
    <property type="match status" value="1"/>
</dbReference>
<comment type="function">
    <text evidence="8">Gustatory receptor which mediates acceptance or avoidance behavior, depending on its substrates.</text>
</comment>
<feature type="transmembrane region" description="Helical" evidence="8">
    <location>
        <begin position="68"/>
        <end position="88"/>
    </location>
</feature>
<evidence type="ECO:0000256" key="6">
    <source>
        <dbReference type="ARBA" id="ARBA00023170"/>
    </source>
</evidence>
<dbReference type="GO" id="GO:0008049">
    <property type="term" value="P:male courtship behavior"/>
    <property type="evidence" value="ECO:0007669"/>
    <property type="project" value="TreeGrafter"/>
</dbReference>
<reference evidence="9" key="1">
    <citation type="journal article" date="2023" name="G3 (Bethesda)">
        <title>Whole genome assemblies of Zophobas morio and Tenebrio molitor.</title>
        <authorList>
            <person name="Kaur S."/>
            <person name="Stinson S.A."/>
            <person name="diCenzo G.C."/>
        </authorList>
    </citation>
    <scope>NUCLEOTIDE SEQUENCE</scope>
    <source>
        <strain evidence="9">QUZm001</strain>
    </source>
</reference>
<dbReference type="Proteomes" id="UP001168821">
    <property type="component" value="Unassembled WGS sequence"/>
</dbReference>
<organism evidence="9 10">
    <name type="scientific">Zophobas morio</name>
    <dbReference type="NCBI Taxonomy" id="2755281"/>
    <lineage>
        <taxon>Eukaryota</taxon>
        <taxon>Metazoa</taxon>
        <taxon>Ecdysozoa</taxon>
        <taxon>Arthropoda</taxon>
        <taxon>Hexapoda</taxon>
        <taxon>Insecta</taxon>
        <taxon>Pterygota</taxon>
        <taxon>Neoptera</taxon>
        <taxon>Endopterygota</taxon>
        <taxon>Coleoptera</taxon>
        <taxon>Polyphaga</taxon>
        <taxon>Cucujiformia</taxon>
        <taxon>Tenebrionidae</taxon>
        <taxon>Zophobas</taxon>
    </lineage>
</organism>
<dbReference type="GO" id="GO:0030425">
    <property type="term" value="C:dendrite"/>
    <property type="evidence" value="ECO:0007669"/>
    <property type="project" value="TreeGrafter"/>
</dbReference>
<dbReference type="PANTHER" id="PTHR21143">
    <property type="entry name" value="INVERTEBRATE GUSTATORY RECEPTOR"/>
    <property type="match status" value="1"/>
</dbReference>
<dbReference type="GO" id="GO:0007635">
    <property type="term" value="P:chemosensory behavior"/>
    <property type="evidence" value="ECO:0007669"/>
    <property type="project" value="TreeGrafter"/>
</dbReference>
<comment type="subcellular location">
    <subcellularLocation>
        <location evidence="1 8">Cell membrane</location>
        <topology evidence="1 8">Multi-pass membrane protein</topology>
    </subcellularLocation>
</comment>
<keyword evidence="3 8" id="KW-0812">Transmembrane</keyword>
<comment type="caution">
    <text evidence="9">The sequence shown here is derived from an EMBL/GenBank/DDBJ whole genome shotgun (WGS) entry which is preliminary data.</text>
</comment>
<keyword evidence="4 8" id="KW-1133">Transmembrane helix</keyword>
<keyword evidence="10" id="KW-1185">Reference proteome</keyword>
<evidence type="ECO:0000256" key="2">
    <source>
        <dbReference type="ARBA" id="ARBA00022475"/>
    </source>
</evidence>
<evidence type="ECO:0000313" key="9">
    <source>
        <dbReference type="EMBL" id="KAJ3648647.1"/>
    </source>
</evidence>
<name>A0AA38I3R8_9CUCU</name>
<evidence type="ECO:0000256" key="1">
    <source>
        <dbReference type="ARBA" id="ARBA00004651"/>
    </source>
</evidence>